<feature type="region of interest" description="Disordered" evidence="1">
    <location>
        <begin position="1"/>
        <end position="66"/>
    </location>
</feature>
<evidence type="ECO:0000256" key="1">
    <source>
        <dbReference type="SAM" id="MobiDB-lite"/>
    </source>
</evidence>
<accession>A0A5C2S4R4</accession>
<dbReference type="AlphaFoldDB" id="A0A5C2S4R4"/>
<organism evidence="2 3">
    <name type="scientific">Lentinus tigrinus ALCF2SS1-6</name>
    <dbReference type="NCBI Taxonomy" id="1328759"/>
    <lineage>
        <taxon>Eukaryota</taxon>
        <taxon>Fungi</taxon>
        <taxon>Dikarya</taxon>
        <taxon>Basidiomycota</taxon>
        <taxon>Agaricomycotina</taxon>
        <taxon>Agaricomycetes</taxon>
        <taxon>Polyporales</taxon>
        <taxon>Polyporaceae</taxon>
        <taxon>Lentinus</taxon>
    </lineage>
</organism>
<evidence type="ECO:0000313" key="2">
    <source>
        <dbReference type="EMBL" id="RPD58567.1"/>
    </source>
</evidence>
<dbReference type="Proteomes" id="UP000313359">
    <property type="component" value="Unassembled WGS sequence"/>
</dbReference>
<gene>
    <name evidence="2" type="ORF">L227DRAFT_180718</name>
</gene>
<keyword evidence="3" id="KW-1185">Reference proteome</keyword>
<reference evidence="2" key="1">
    <citation type="journal article" date="2018" name="Genome Biol. Evol.">
        <title>Genomics and development of Lentinus tigrinus, a white-rot wood-decaying mushroom with dimorphic fruiting bodies.</title>
        <authorList>
            <person name="Wu B."/>
            <person name="Xu Z."/>
            <person name="Knudson A."/>
            <person name="Carlson A."/>
            <person name="Chen N."/>
            <person name="Kovaka S."/>
            <person name="LaButti K."/>
            <person name="Lipzen A."/>
            <person name="Pennachio C."/>
            <person name="Riley R."/>
            <person name="Schakwitz W."/>
            <person name="Umezawa K."/>
            <person name="Ohm R.A."/>
            <person name="Grigoriev I.V."/>
            <person name="Nagy L.G."/>
            <person name="Gibbons J."/>
            <person name="Hibbett D."/>
        </authorList>
    </citation>
    <scope>NUCLEOTIDE SEQUENCE [LARGE SCALE GENOMIC DNA]</scope>
    <source>
        <strain evidence="2">ALCF2SS1-6</strain>
    </source>
</reference>
<dbReference type="EMBL" id="ML122274">
    <property type="protein sequence ID" value="RPD58567.1"/>
    <property type="molecule type" value="Genomic_DNA"/>
</dbReference>
<evidence type="ECO:0000313" key="3">
    <source>
        <dbReference type="Proteomes" id="UP000313359"/>
    </source>
</evidence>
<name>A0A5C2S4R4_9APHY</name>
<feature type="region of interest" description="Disordered" evidence="1">
    <location>
        <begin position="123"/>
        <end position="151"/>
    </location>
</feature>
<protein>
    <submittedName>
        <fullName evidence="2">Uncharacterized protein</fullName>
    </submittedName>
</protein>
<sequence length="157" mass="16471">MSHGPISDSDAIAICNLQRQHTDSRLPTPDSPRESDPPSNSNSPMLGPGARGSARSRYGHERYRCPSHARARGDVIQVQVQETEEAVDTLPVSVCLCVAWEELALTDTLNMAAAGDLLPPHAQVHSGGRGGGGPPVSPSQRVARVTGEGPGSRACTC</sequence>
<proteinExistence type="predicted"/>